<gene>
    <name evidence="1" type="ORF">VB739_15495</name>
</gene>
<proteinExistence type="predicted"/>
<reference evidence="1 2" key="1">
    <citation type="submission" date="2023-12" db="EMBL/GenBank/DDBJ databases">
        <title>Baltic Sea Cyanobacteria.</title>
        <authorList>
            <person name="Delbaje E."/>
            <person name="Fewer D.P."/>
            <person name="Shishido T.K."/>
        </authorList>
    </citation>
    <scope>NUCLEOTIDE SEQUENCE [LARGE SCALE GENOMIC DNA]</scope>
    <source>
        <strain evidence="1 2">UHCC 0281</strain>
    </source>
</reference>
<evidence type="ECO:0000313" key="1">
    <source>
        <dbReference type="EMBL" id="MEA5443962.1"/>
    </source>
</evidence>
<name>A0ABU5SZL6_9CYAN</name>
<organism evidence="1 2">
    <name type="scientific">Cyanobium gracile UHCC 0281</name>
    <dbReference type="NCBI Taxonomy" id="3110309"/>
    <lineage>
        <taxon>Bacteria</taxon>
        <taxon>Bacillati</taxon>
        <taxon>Cyanobacteriota</taxon>
        <taxon>Cyanophyceae</taxon>
        <taxon>Synechococcales</taxon>
        <taxon>Prochlorococcaceae</taxon>
        <taxon>Cyanobium</taxon>
    </lineage>
</organism>
<dbReference type="Proteomes" id="UP001302329">
    <property type="component" value="Unassembled WGS sequence"/>
</dbReference>
<protein>
    <submittedName>
        <fullName evidence="1">Uncharacterized protein</fullName>
    </submittedName>
</protein>
<evidence type="ECO:0000313" key="2">
    <source>
        <dbReference type="Proteomes" id="UP001302329"/>
    </source>
</evidence>
<sequence length="58" mass="6609">MVLSMVRPPIDQVVFRLIKSERGRAKDAELASRQKRLLTPALQRIARGSKPSPTWKSH</sequence>
<comment type="caution">
    <text evidence="1">The sequence shown here is derived from an EMBL/GenBank/DDBJ whole genome shotgun (WGS) entry which is preliminary data.</text>
</comment>
<accession>A0ABU5SZL6</accession>
<dbReference type="EMBL" id="JAYGHY010000082">
    <property type="protein sequence ID" value="MEA5443962.1"/>
    <property type="molecule type" value="Genomic_DNA"/>
</dbReference>
<keyword evidence="2" id="KW-1185">Reference proteome</keyword>
<dbReference type="RefSeq" id="WP_323357913.1">
    <property type="nucleotide sequence ID" value="NZ_JAYGHY010000082.1"/>
</dbReference>